<keyword evidence="2" id="KW-1185">Reference proteome</keyword>
<dbReference type="InterPro" id="IPR022698">
    <property type="entry name" value="OrsD"/>
</dbReference>
<accession>A0A9P4LGE0</accession>
<evidence type="ECO:0000313" key="2">
    <source>
        <dbReference type="Proteomes" id="UP000799777"/>
    </source>
</evidence>
<dbReference type="AlphaFoldDB" id="A0A9P4LGE0"/>
<gene>
    <name evidence="1" type="ORF">EK21DRAFT_20390</name>
</gene>
<organism evidence="1 2">
    <name type="scientific">Setomelanomma holmii</name>
    <dbReference type="NCBI Taxonomy" id="210430"/>
    <lineage>
        <taxon>Eukaryota</taxon>
        <taxon>Fungi</taxon>
        <taxon>Dikarya</taxon>
        <taxon>Ascomycota</taxon>
        <taxon>Pezizomycotina</taxon>
        <taxon>Dothideomycetes</taxon>
        <taxon>Pleosporomycetidae</taxon>
        <taxon>Pleosporales</taxon>
        <taxon>Pleosporineae</taxon>
        <taxon>Phaeosphaeriaceae</taxon>
        <taxon>Setomelanomma</taxon>
    </lineage>
</organism>
<reference evidence="1" key="1">
    <citation type="journal article" date="2020" name="Stud. Mycol.">
        <title>101 Dothideomycetes genomes: a test case for predicting lifestyles and emergence of pathogens.</title>
        <authorList>
            <person name="Haridas S."/>
            <person name="Albert R."/>
            <person name="Binder M."/>
            <person name="Bloem J."/>
            <person name="Labutti K."/>
            <person name="Salamov A."/>
            <person name="Andreopoulos B."/>
            <person name="Baker S."/>
            <person name="Barry K."/>
            <person name="Bills G."/>
            <person name="Bluhm B."/>
            <person name="Cannon C."/>
            <person name="Castanera R."/>
            <person name="Culley D."/>
            <person name="Daum C."/>
            <person name="Ezra D."/>
            <person name="Gonzalez J."/>
            <person name="Henrissat B."/>
            <person name="Kuo A."/>
            <person name="Liang C."/>
            <person name="Lipzen A."/>
            <person name="Lutzoni F."/>
            <person name="Magnuson J."/>
            <person name="Mondo S."/>
            <person name="Nolan M."/>
            <person name="Ohm R."/>
            <person name="Pangilinan J."/>
            <person name="Park H.-J."/>
            <person name="Ramirez L."/>
            <person name="Alfaro M."/>
            <person name="Sun H."/>
            <person name="Tritt A."/>
            <person name="Yoshinaga Y."/>
            <person name="Zwiers L.-H."/>
            <person name="Turgeon B."/>
            <person name="Goodwin S."/>
            <person name="Spatafora J."/>
            <person name="Crous P."/>
            <person name="Grigoriev I."/>
        </authorList>
    </citation>
    <scope>NUCLEOTIDE SEQUENCE</scope>
    <source>
        <strain evidence="1">CBS 110217</strain>
    </source>
</reference>
<dbReference type="Pfam" id="PF12013">
    <property type="entry name" value="OrsD"/>
    <property type="match status" value="1"/>
</dbReference>
<evidence type="ECO:0000313" key="1">
    <source>
        <dbReference type="EMBL" id="KAF2023099.1"/>
    </source>
</evidence>
<name>A0A9P4LGE0_9PLEO</name>
<protein>
    <recommendedName>
        <fullName evidence="3">C2H2-type domain-containing protein</fullName>
    </recommendedName>
</protein>
<dbReference type="Proteomes" id="UP000799777">
    <property type="component" value="Unassembled WGS sequence"/>
</dbReference>
<dbReference type="OrthoDB" id="3779166at2759"/>
<feature type="non-terminal residue" evidence="1">
    <location>
        <position position="84"/>
    </location>
</feature>
<comment type="caution">
    <text evidence="1">The sequence shown here is derived from an EMBL/GenBank/DDBJ whole genome shotgun (WGS) entry which is preliminary data.</text>
</comment>
<sequence length="84" mass="9603">MAETNIEFQHFKHLAEYLIAICKECRHGVLPSHIKSHLQRVHKVKHKQAEDIAKRVGSWLGLIEYASELQAPSQVILPISQLPL</sequence>
<proteinExistence type="predicted"/>
<evidence type="ECO:0008006" key="3">
    <source>
        <dbReference type="Google" id="ProtNLM"/>
    </source>
</evidence>
<dbReference type="EMBL" id="ML978381">
    <property type="protein sequence ID" value="KAF2023099.1"/>
    <property type="molecule type" value="Genomic_DNA"/>
</dbReference>